<dbReference type="RefSeq" id="WP_378282405.1">
    <property type="nucleotide sequence ID" value="NZ_JBHSON010000016.1"/>
</dbReference>
<comment type="caution">
    <text evidence="4">The sequence shown here is derived from an EMBL/GenBank/DDBJ whole genome shotgun (WGS) entry which is preliminary data.</text>
</comment>
<dbReference type="Pfam" id="PF01494">
    <property type="entry name" value="FAD_binding_3"/>
    <property type="match status" value="1"/>
</dbReference>
<keyword evidence="1" id="KW-0560">Oxidoreductase</keyword>
<evidence type="ECO:0000313" key="4">
    <source>
        <dbReference type="EMBL" id="MFC5746789.1"/>
    </source>
</evidence>
<dbReference type="Gene3D" id="3.50.50.60">
    <property type="entry name" value="FAD/NAD(P)-binding domain"/>
    <property type="match status" value="1"/>
</dbReference>
<accession>A0ABW0ZYD8</accession>
<dbReference type="InterPro" id="IPR036188">
    <property type="entry name" value="FAD/NAD-bd_sf"/>
</dbReference>
<dbReference type="EMBL" id="JBHSON010000016">
    <property type="protein sequence ID" value="MFC5746789.1"/>
    <property type="molecule type" value="Genomic_DNA"/>
</dbReference>
<feature type="domain" description="FAD-binding" evidence="3">
    <location>
        <begin position="2"/>
        <end position="339"/>
    </location>
</feature>
<dbReference type="Proteomes" id="UP001596074">
    <property type="component" value="Unassembled WGS sequence"/>
</dbReference>
<dbReference type="PRINTS" id="PR00420">
    <property type="entry name" value="RNGMNOXGNASE"/>
</dbReference>
<name>A0ABW0ZYD8_9ACTN</name>
<dbReference type="SUPFAM" id="SSF51905">
    <property type="entry name" value="FAD/NAD(P)-binding domain"/>
    <property type="match status" value="1"/>
</dbReference>
<evidence type="ECO:0000256" key="1">
    <source>
        <dbReference type="ARBA" id="ARBA00023002"/>
    </source>
</evidence>
<proteinExistence type="predicted"/>
<reference evidence="5" key="1">
    <citation type="journal article" date="2019" name="Int. J. Syst. Evol. Microbiol.">
        <title>The Global Catalogue of Microorganisms (GCM) 10K type strain sequencing project: providing services to taxonomists for standard genome sequencing and annotation.</title>
        <authorList>
            <consortium name="The Broad Institute Genomics Platform"/>
            <consortium name="The Broad Institute Genome Sequencing Center for Infectious Disease"/>
            <person name="Wu L."/>
            <person name="Ma J."/>
        </authorList>
    </citation>
    <scope>NUCLEOTIDE SEQUENCE [LARGE SCALE GENOMIC DNA]</scope>
    <source>
        <strain evidence="5">KCTC 42087</strain>
    </source>
</reference>
<evidence type="ECO:0000259" key="3">
    <source>
        <dbReference type="Pfam" id="PF01494"/>
    </source>
</evidence>
<dbReference type="InterPro" id="IPR050493">
    <property type="entry name" value="FAD-dep_Monooxygenase_BioMet"/>
</dbReference>
<protein>
    <submittedName>
        <fullName evidence="4">FAD-dependent oxidoreductase</fullName>
    </submittedName>
</protein>
<dbReference type="PANTHER" id="PTHR13789:SF309">
    <property type="entry name" value="PUTATIVE (AFU_ORTHOLOGUE AFUA_6G14510)-RELATED"/>
    <property type="match status" value="1"/>
</dbReference>
<gene>
    <name evidence="4" type="ORF">ACFPZN_14280</name>
</gene>
<evidence type="ECO:0000313" key="5">
    <source>
        <dbReference type="Proteomes" id="UP001596074"/>
    </source>
</evidence>
<keyword evidence="5" id="KW-1185">Reference proteome</keyword>
<evidence type="ECO:0000256" key="2">
    <source>
        <dbReference type="ARBA" id="ARBA00023033"/>
    </source>
</evidence>
<dbReference type="PANTHER" id="PTHR13789">
    <property type="entry name" value="MONOOXYGENASE"/>
    <property type="match status" value="1"/>
</dbReference>
<dbReference type="InterPro" id="IPR002938">
    <property type="entry name" value="FAD-bd"/>
</dbReference>
<keyword evidence="2" id="KW-0503">Monooxygenase</keyword>
<sequence>MRVVVAGGGVAGAASAIAFRRIGAEVTVYESHADPAGPVGSFISLAANGLRGLEALGCLDRVRDAGFPVPRQRLWAGSGKLLGDLPRGRLSDDPTHSVTLWRGRLVEELRAEAVRLGAEIVTGERLTGADTEPSGGVRARFESGRTAEGDLLTGADGIWSATRRILAPSAPGPVYGGYYTVSGVASGVDAAPGTLEPGTFNMVFARAGTFISIAVPDGTVWWAAQVTAPEPPGPGTITPDSPARLYRDEEHPSAVLRAATETHRPAPHHVLESVRVWHGDRTVLVGDAAHPVGAGQGASMAVEDAVVLARAAATEPTVPTALAAYERDRRARTAKLVRMAAANRDAKTAGPVARRVQNIVMPLALRVFYERSTAWLYDHDLAPLPPSAA</sequence>
<organism evidence="4 5">
    <name type="scientific">Actinomadura rugatobispora</name>
    <dbReference type="NCBI Taxonomy" id="1994"/>
    <lineage>
        <taxon>Bacteria</taxon>
        <taxon>Bacillati</taxon>
        <taxon>Actinomycetota</taxon>
        <taxon>Actinomycetes</taxon>
        <taxon>Streptosporangiales</taxon>
        <taxon>Thermomonosporaceae</taxon>
        <taxon>Actinomadura</taxon>
    </lineage>
</organism>